<dbReference type="Proteomes" id="UP001069802">
    <property type="component" value="Unassembled WGS sequence"/>
</dbReference>
<reference evidence="1" key="1">
    <citation type="submission" date="2022-12" db="EMBL/GenBank/DDBJ databases">
        <title>Bacterial isolates from different developmental stages of Nematostella vectensis.</title>
        <authorList>
            <person name="Fraune S."/>
        </authorList>
    </citation>
    <scope>NUCLEOTIDE SEQUENCE</scope>
    <source>
        <strain evidence="1">G21630-S1</strain>
    </source>
</reference>
<protein>
    <recommendedName>
        <fullName evidence="3">Flagellar basal-body/hook protein C-terminal domain-containing protein</fullName>
    </recommendedName>
</protein>
<name>A0ABT4LH84_9PROT</name>
<evidence type="ECO:0008006" key="3">
    <source>
        <dbReference type="Google" id="ProtNLM"/>
    </source>
</evidence>
<proteinExistence type="predicted"/>
<accession>A0ABT4LH84</accession>
<comment type="caution">
    <text evidence="1">The sequence shown here is derived from an EMBL/GenBank/DDBJ whole genome shotgun (WGS) entry which is preliminary data.</text>
</comment>
<organism evidence="1 2">
    <name type="scientific">Kiloniella laminariae</name>
    <dbReference type="NCBI Taxonomy" id="454162"/>
    <lineage>
        <taxon>Bacteria</taxon>
        <taxon>Pseudomonadati</taxon>
        <taxon>Pseudomonadota</taxon>
        <taxon>Alphaproteobacteria</taxon>
        <taxon>Rhodospirillales</taxon>
        <taxon>Kiloniellaceae</taxon>
        <taxon>Kiloniella</taxon>
    </lineage>
</organism>
<gene>
    <name evidence="1" type="ORF">O4H49_06680</name>
</gene>
<dbReference type="RefSeq" id="WP_269422655.1">
    <property type="nucleotide sequence ID" value="NZ_JAPWGY010000002.1"/>
</dbReference>
<keyword evidence="2" id="KW-1185">Reference proteome</keyword>
<dbReference type="EMBL" id="JAPWGY010000002">
    <property type="protein sequence ID" value="MCZ4280454.1"/>
    <property type="molecule type" value="Genomic_DNA"/>
</dbReference>
<evidence type="ECO:0000313" key="2">
    <source>
        <dbReference type="Proteomes" id="UP001069802"/>
    </source>
</evidence>
<evidence type="ECO:0000313" key="1">
    <source>
        <dbReference type="EMBL" id="MCZ4280454.1"/>
    </source>
</evidence>
<sequence>MDYSIPVSGLKLQSLKVSVSANNIVNAGSLDSGRLPEKVPFTPSEVNAFSTEPGVRGSVRQLTANTPLSATGQASDFLQVFSSTGVNIEEELVNQKLAVTAYKANAAVIRTFSELDEALLELGANTAK</sequence>